<organism evidence="2 3">
    <name type="scientific">Zymoseptoria tritici ST99CH_1A5</name>
    <dbReference type="NCBI Taxonomy" id="1276529"/>
    <lineage>
        <taxon>Eukaryota</taxon>
        <taxon>Fungi</taxon>
        <taxon>Dikarya</taxon>
        <taxon>Ascomycota</taxon>
        <taxon>Pezizomycotina</taxon>
        <taxon>Dothideomycetes</taxon>
        <taxon>Dothideomycetidae</taxon>
        <taxon>Mycosphaerellales</taxon>
        <taxon>Mycosphaerellaceae</taxon>
        <taxon>Zymoseptoria</taxon>
    </lineage>
</organism>
<evidence type="ECO:0000313" key="2">
    <source>
        <dbReference type="EMBL" id="SMY24750.1"/>
    </source>
</evidence>
<protein>
    <submittedName>
        <fullName evidence="2">Uncharacterized protein</fullName>
    </submittedName>
</protein>
<accession>A0A1Y6LMU5</accession>
<dbReference type="Proteomes" id="UP000215453">
    <property type="component" value="Chromosome 5"/>
</dbReference>
<proteinExistence type="predicted"/>
<evidence type="ECO:0000256" key="1">
    <source>
        <dbReference type="SAM" id="SignalP"/>
    </source>
</evidence>
<name>A0A1Y6LMU5_ZYMTR</name>
<feature type="chain" id="PRO_5012893294" evidence="1">
    <location>
        <begin position="21"/>
        <end position="89"/>
    </location>
</feature>
<reference evidence="2 3" key="1">
    <citation type="submission" date="2016-10" db="EMBL/GenBank/DDBJ databases">
        <authorList>
            <person name="Varghese N."/>
        </authorList>
    </citation>
    <scope>NUCLEOTIDE SEQUENCE [LARGE SCALE GENOMIC DNA]</scope>
</reference>
<feature type="signal peptide" evidence="1">
    <location>
        <begin position="1"/>
        <end position="20"/>
    </location>
</feature>
<keyword evidence="1" id="KW-0732">Signal</keyword>
<evidence type="ECO:0000313" key="3">
    <source>
        <dbReference type="Proteomes" id="UP000215453"/>
    </source>
</evidence>
<sequence length="89" mass="10277">MKPVYQVVGLTLCLVLGAQAVPREPRTEVKMDFASMFQRRDQEFCALDNCATSDEKFIRSHRGKGRSLLEVLAVYKRTRTGRVLDTERW</sequence>
<dbReference type="AlphaFoldDB" id="A0A1Y6LMU5"/>
<dbReference type="EMBL" id="LT882680">
    <property type="protein sequence ID" value="SMY24750.1"/>
    <property type="molecule type" value="Genomic_DNA"/>
</dbReference>
<gene>
    <name evidence="2" type="ORF">ZT1A5_G6191</name>
</gene>